<gene>
    <name evidence="7" type="primary">rnpA</name>
    <name evidence="10" type="ORF">SAMN04488115_105235</name>
</gene>
<dbReference type="Proteomes" id="UP000236743">
    <property type="component" value="Unassembled WGS sequence"/>
</dbReference>
<dbReference type="SUPFAM" id="SSF54211">
    <property type="entry name" value="Ribosomal protein S5 domain 2-like"/>
    <property type="match status" value="1"/>
</dbReference>
<dbReference type="Gene3D" id="3.30.230.10">
    <property type="match status" value="1"/>
</dbReference>
<comment type="similarity">
    <text evidence="7">Belongs to the RnpA family.</text>
</comment>
<dbReference type="RefSeq" id="WP_103873292.1">
    <property type="nucleotide sequence ID" value="NZ_FNUY01000005.1"/>
</dbReference>
<dbReference type="GO" id="GO:0030677">
    <property type="term" value="C:ribonuclease P complex"/>
    <property type="evidence" value="ECO:0007669"/>
    <property type="project" value="TreeGrafter"/>
</dbReference>
<dbReference type="PROSITE" id="PS00648">
    <property type="entry name" value="RIBONUCLEASE_P"/>
    <property type="match status" value="1"/>
</dbReference>
<reference evidence="10 11" key="1">
    <citation type="submission" date="2016-10" db="EMBL/GenBank/DDBJ databases">
        <authorList>
            <person name="de Groot N.N."/>
        </authorList>
    </citation>
    <scope>NUCLEOTIDE SEQUENCE [LARGE SCALE GENOMIC DNA]</scope>
    <source>
        <strain evidence="10 11">DSM 26656</strain>
    </source>
</reference>
<comment type="function">
    <text evidence="1 7">RNaseP catalyzes the removal of the 5'-leader sequence from pre-tRNA to produce the mature 5'-terminus. It can also cleave other RNA substrates such as 4.5S RNA. The protein component plays an auxiliary but essential role in vivo by binding to the 5'-leader sequence and broadening the substrate specificity of the ribozyme.</text>
</comment>
<dbReference type="NCBIfam" id="TIGR00188">
    <property type="entry name" value="rnpA"/>
    <property type="match status" value="1"/>
</dbReference>
<evidence type="ECO:0000256" key="1">
    <source>
        <dbReference type="ARBA" id="ARBA00002663"/>
    </source>
</evidence>
<dbReference type="OrthoDB" id="9810867at2"/>
<dbReference type="InterPro" id="IPR014721">
    <property type="entry name" value="Ribsml_uS5_D2-typ_fold_subgr"/>
</dbReference>
<evidence type="ECO:0000256" key="7">
    <source>
        <dbReference type="HAMAP-Rule" id="MF_00227"/>
    </source>
</evidence>
<protein>
    <recommendedName>
        <fullName evidence="7 8">Ribonuclease P protein component</fullName>
        <shortName evidence="7">RNase P protein</shortName>
        <shortName evidence="7">RNaseP protein</shortName>
        <ecNumber evidence="7 8">3.1.26.5</ecNumber>
    </recommendedName>
    <alternativeName>
        <fullName evidence="7">Protein C5</fullName>
    </alternativeName>
</protein>
<evidence type="ECO:0000313" key="10">
    <source>
        <dbReference type="EMBL" id="SEG43976.1"/>
    </source>
</evidence>
<evidence type="ECO:0000256" key="3">
    <source>
        <dbReference type="ARBA" id="ARBA00022722"/>
    </source>
</evidence>
<comment type="subunit">
    <text evidence="7">Consists of a catalytic RNA component (M1 or rnpB) and a protein subunit.</text>
</comment>
<evidence type="ECO:0000256" key="9">
    <source>
        <dbReference type="SAM" id="MobiDB-lite"/>
    </source>
</evidence>
<dbReference type="GO" id="GO:0004526">
    <property type="term" value="F:ribonuclease P activity"/>
    <property type="evidence" value="ECO:0007669"/>
    <property type="project" value="UniProtKB-UniRule"/>
</dbReference>
<keyword evidence="2 7" id="KW-0819">tRNA processing</keyword>
<accession>A0A1H6A8B6</accession>
<dbReference type="GO" id="GO:0001682">
    <property type="term" value="P:tRNA 5'-leader removal"/>
    <property type="evidence" value="ECO:0007669"/>
    <property type="project" value="UniProtKB-UniRule"/>
</dbReference>
<feature type="region of interest" description="Disordered" evidence="9">
    <location>
        <begin position="117"/>
        <end position="155"/>
    </location>
</feature>
<keyword evidence="3 7" id="KW-0540">Nuclease</keyword>
<dbReference type="EMBL" id="FNUY01000005">
    <property type="protein sequence ID" value="SEG43976.1"/>
    <property type="molecule type" value="Genomic_DNA"/>
</dbReference>
<dbReference type="Pfam" id="PF00825">
    <property type="entry name" value="Ribonuclease_P"/>
    <property type="match status" value="1"/>
</dbReference>
<keyword evidence="6 7" id="KW-0694">RNA-binding</keyword>
<keyword evidence="4 7" id="KW-0255">Endonuclease</keyword>
<evidence type="ECO:0000313" key="11">
    <source>
        <dbReference type="Proteomes" id="UP000236743"/>
    </source>
</evidence>
<sequence>MRLARLTQRKEFLAAAEHGRRFRSSAFTVQVLDTQPRDTVDEGGHDGLRVGLTASRKVGNAVKRNRIRRRLRAAAGIALAEQAGRPCDVVIVARPETLAADFQLLIADLSVALDRARPARPGRRSFAASKSSPGGKSSSPDKRRSPDIRSAPSKP</sequence>
<dbReference type="InterPro" id="IPR020568">
    <property type="entry name" value="Ribosomal_Su5_D2-typ_SF"/>
</dbReference>
<dbReference type="GO" id="GO:0042781">
    <property type="term" value="F:3'-tRNA processing endoribonuclease activity"/>
    <property type="evidence" value="ECO:0007669"/>
    <property type="project" value="TreeGrafter"/>
</dbReference>
<keyword evidence="11" id="KW-1185">Reference proteome</keyword>
<dbReference type="EC" id="3.1.26.5" evidence="7 8"/>
<dbReference type="PANTHER" id="PTHR33992">
    <property type="entry name" value="RIBONUCLEASE P PROTEIN COMPONENT"/>
    <property type="match status" value="1"/>
</dbReference>
<comment type="catalytic activity">
    <reaction evidence="7">
        <text>Endonucleolytic cleavage of RNA, removing 5'-extranucleotides from tRNA precursor.</text>
        <dbReference type="EC" id="3.1.26.5"/>
    </reaction>
</comment>
<organism evidence="10 11">
    <name type="scientific">Bosea lathyri</name>
    <dbReference type="NCBI Taxonomy" id="1036778"/>
    <lineage>
        <taxon>Bacteria</taxon>
        <taxon>Pseudomonadati</taxon>
        <taxon>Pseudomonadota</taxon>
        <taxon>Alphaproteobacteria</taxon>
        <taxon>Hyphomicrobiales</taxon>
        <taxon>Boseaceae</taxon>
        <taxon>Bosea</taxon>
    </lineage>
</organism>
<dbReference type="PANTHER" id="PTHR33992:SF1">
    <property type="entry name" value="RIBONUCLEASE P PROTEIN COMPONENT"/>
    <property type="match status" value="1"/>
</dbReference>
<evidence type="ECO:0000256" key="5">
    <source>
        <dbReference type="ARBA" id="ARBA00022801"/>
    </source>
</evidence>
<evidence type="ECO:0000256" key="2">
    <source>
        <dbReference type="ARBA" id="ARBA00022694"/>
    </source>
</evidence>
<evidence type="ECO:0000256" key="4">
    <source>
        <dbReference type="ARBA" id="ARBA00022759"/>
    </source>
</evidence>
<dbReference type="AlphaFoldDB" id="A0A1H6A8B6"/>
<evidence type="ECO:0000256" key="6">
    <source>
        <dbReference type="ARBA" id="ARBA00022884"/>
    </source>
</evidence>
<name>A0A1H6A8B6_9HYPH</name>
<evidence type="ECO:0000256" key="8">
    <source>
        <dbReference type="NCBIfam" id="TIGR00188"/>
    </source>
</evidence>
<feature type="compositionally biased region" description="Low complexity" evidence="9">
    <location>
        <begin position="127"/>
        <end position="138"/>
    </location>
</feature>
<dbReference type="GO" id="GO:0000049">
    <property type="term" value="F:tRNA binding"/>
    <property type="evidence" value="ECO:0007669"/>
    <property type="project" value="UniProtKB-UniRule"/>
</dbReference>
<dbReference type="HAMAP" id="MF_00227">
    <property type="entry name" value="RNase_P"/>
    <property type="match status" value="1"/>
</dbReference>
<proteinExistence type="inferred from homology"/>
<dbReference type="InterPro" id="IPR020539">
    <property type="entry name" value="RNase_P_CS"/>
</dbReference>
<keyword evidence="5 7" id="KW-0378">Hydrolase</keyword>
<dbReference type="InterPro" id="IPR000100">
    <property type="entry name" value="RNase_P"/>
</dbReference>